<feature type="region of interest" description="Disordered" evidence="1">
    <location>
        <begin position="166"/>
        <end position="210"/>
    </location>
</feature>
<sequence>MLILTALREKSRSGSATLCSLCTSNKNGNISCSSIGRPLPVLLFFFPKEWTDADIDSLEREESFWLSHIVQFMYLQQKRQRQLQQHRQAAPGAAAAASQKQRAPHDDQGDATSRENDGAGFQKESPLLLERELSFQHDGHEADDDDAAGNNKEADDLLLHSIVKKRSHGDDDAKVRREEGDDLSVGGGDGQPTAGSPSGGGGGGGAAVDDDDVASLHRFHDPIVSTDGNADALLAVTQRIAAAMRRHVTLEGGVPFVSLRRIVWGFFSGSLQRSPRLATQHHTLYNQLLATPIDPEISDVIQRDLGRTLPTHCLFRDPASVGQVQLRRVLCAYAALDPAVGYCQGMGFIVSMLLLHMPEEEAFWTFVHMMQGTQFAMRQLYLPGFPLLQQFFIILRRLLRTFLPTLYRHFDDEGLDVAFFAAQWYMTLFVYQLPFGVAARIWDLFLSRGWVAIFQAALALLQWDSELLLTMSMEDSLLYLKEFHEGKHEEELVRRLLDVPLHEDDLRSAMLDA</sequence>
<dbReference type="Gene3D" id="1.10.472.80">
    <property type="entry name" value="Ypt/Rab-GAP domain of gyp1p, domain 3"/>
    <property type="match status" value="1"/>
</dbReference>
<feature type="compositionally biased region" description="Low complexity" evidence="1">
    <location>
        <begin position="83"/>
        <end position="101"/>
    </location>
</feature>
<dbReference type="GO" id="GO:0031267">
    <property type="term" value="F:small GTPase binding"/>
    <property type="evidence" value="ECO:0007669"/>
    <property type="project" value="TreeGrafter"/>
</dbReference>
<feature type="compositionally biased region" description="Gly residues" evidence="1">
    <location>
        <begin position="197"/>
        <end position="206"/>
    </location>
</feature>
<keyword evidence="4" id="KW-1185">Reference proteome</keyword>
<dbReference type="PANTHER" id="PTHR47219:SF9">
    <property type="entry name" value="GTPASE ACTIVATING PROTEIN AND CENTROSOME-ASSOCIATED, ISOFORM B"/>
    <property type="match status" value="1"/>
</dbReference>
<dbReference type="SMART" id="SM00164">
    <property type="entry name" value="TBC"/>
    <property type="match status" value="1"/>
</dbReference>
<dbReference type="InterPro" id="IPR035969">
    <property type="entry name" value="Rab-GAP_TBC_sf"/>
</dbReference>
<feature type="region of interest" description="Disordered" evidence="1">
    <location>
        <begin position="83"/>
        <end position="121"/>
    </location>
</feature>
<organism evidence="3 4">
    <name type="scientific">Bodo saltans</name>
    <name type="common">Flagellated protozoan</name>
    <dbReference type="NCBI Taxonomy" id="75058"/>
    <lineage>
        <taxon>Eukaryota</taxon>
        <taxon>Discoba</taxon>
        <taxon>Euglenozoa</taxon>
        <taxon>Kinetoplastea</taxon>
        <taxon>Metakinetoplastina</taxon>
        <taxon>Eubodonida</taxon>
        <taxon>Bodonidae</taxon>
        <taxon>Bodo</taxon>
    </lineage>
</organism>
<feature type="compositionally biased region" description="Basic and acidic residues" evidence="1">
    <location>
        <begin position="103"/>
        <end position="117"/>
    </location>
</feature>
<gene>
    <name evidence="3" type="ORF">BSAL_17555</name>
</gene>
<dbReference type="OrthoDB" id="246639at2759"/>
<dbReference type="SUPFAM" id="SSF47923">
    <property type="entry name" value="Ypt/Rab-GAP domain of gyp1p"/>
    <property type="match status" value="2"/>
</dbReference>
<evidence type="ECO:0000313" key="3">
    <source>
        <dbReference type="EMBL" id="CUG88842.1"/>
    </source>
</evidence>
<dbReference type="Gene3D" id="1.10.8.270">
    <property type="entry name" value="putative rabgap domain of human tbc1 domain family member 14 like domains"/>
    <property type="match status" value="1"/>
</dbReference>
<evidence type="ECO:0000313" key="4">
    <source>
        <dbReference type="Proteomes" id="UP000051952"/>
    </source>
</evidence>
<dbReference type="GO" id="GO:0005096">
    <property type="term" value="F:GTPase activator activity"/>
    <property type="evidence" value="ECO:0007669"/>
    <property type="project" value="TreeGrafter"/>
</dbReference>
<feature type="compositionally biased region" description="Basic and acidic residues" evidence="1">
    <location>
        <begin position="168"/>
        <end position="179"/>
    </location>
</feature>
<evidence type="ECO:0000259" key="2">
    <source>
        <dbReference type="PROSITE" id="PS50086"/>
    </source>
</evidence>
<dbReference type="PROSITE" id="PS50086">
    <property type="entry name" value="TBC_RABGAP"/>
    <property type="match status" value="1"/>
</dbReference>
<reference evidence="4" key="1">
    <citation type="submission" date="2015-09" db="EMBL/GenBank/DDBJ databases">
        <authorList>
            <consortium name="Pathogen Informatics"/>
        </authorList>
    </citation>
    <scope>NUCLEOTIDE SEQUENCE [LARGE SCALE GENOMIC DNA]</scope>
    <source>
        <strain evidence="4">Lake Konstanz</strain>
    </source>
</reference>
<dbReference type="FunFam" id="1.10.8.270:FF:000016">
    <property type="entry name" value="TBC1 domain family member 2A"/>
    <property type="match status" value="1"/>
</dbReference>
<dbReference type="VEuPathDB" id="TriTrypDB:BSAL_17555"/>
<accession>A0A0S4JBH2</accession>
<evidence type="ECO:0000256" key="1">
    <source>
        <dbReference type="SAM" id="MobiDB-lite"/>
    </source>
</evidence>
<dbReference type="Pfam" id="PF00566">
    <property type="entry name" value="RabGAP-TBC"/>
    <property type="match status" value="1"/>
</dbReference>
<dbReference type="EMBL" id="CYKH01001678">
    <property type="protein sequence ID" value="CUG88842.1"/>
    <property type="molecule type" value="Genomic_DNA"/>
</dbReference>
<name>A0A0S4JBH2_BODSA</name>
<dbReference type="InterPro" id="IPR000195">
    <property type="entry name" value="Rab-GAP-TBC_dom"/>
</dbReference>
<feature type="domain" description="Rab-GAP TBC" evidence="2">
    <location>
        <begin position="254"/>
        <end position="449"/>
    </location>
</feature>
<protein>
    <submittedName>
        <fullName evidence="3">Rab6 GTP-binding protein, putative</fullName>
    </submittedName>
</protein>
<dbReference type="PANTHER" id="PTHR47219">
    <property type="entry name" value="RAB GTPASE-ACTIVATING PROTEIN 1-LIKE"/>
    <property type="match status" value="1"/>
</dbReference>
<proteinExistence type="predicted"/>
<dbReference type="Proteomes" id="UP000051952">
    <property type="component" value="Unassembled WGS sequence"/>
</dbReference>
<dbReference type="AlphaFoldDB" id="A0A0S4JBH2"/>
<dbReference type="InterPro" id="IPR050302">
    <property type="entry name" value="Rab_GAP_TBC_domain"/>
</dbReference>